<sequence>MTMLDALAFPFNNSFADEMEGFFVPWQGDKVPDPQIVVLNIALAAELGLDPVALNSAAGAAALSGAMAPAGASPLAMAYAGHQFGGFSAQLGDGRAILLGELIDTEGRRRDLHLKGSGRTPFSRGGDGKAVLGPVLREYLMGEAMHALGVPTTRALAAVTTGEEIARNGLEKGAVLARIAASHLRVGTFQFFAARGETEKLRKLADYAIARHFPDIVGREDPYLEFFRRVRDAQASLVARWVNIGFVHGVMNTDNTTISGETIDYGPCAFIDSYDPKAVFSSIDAHGRYAYGNQPVIMQWNLSRLAETLIDLVNPEDSDDAIRQLTNEINAFPAHYQQEWLRGMRAKLGLLKELPEDLHLANDLLKACEGQDVDFTNLFRALAGSVRGNDELARAYFDDPAAFDAWAARYHTRLAAEDIAAELRAEAMNRINPIYIPRNHLVEEALKAAVGGDLEPFHKLLAVLAHPFTEQDGSETYALPAPVDAHRHVTFCGT</sequence>
<keyword evidence="7 8" id="KW-0460">Magnesium</keyword>
<dbReference type="PANTHER" id="PTHR32057:SF14">
    <property type="entry name" value="PROTEIN ADENYLYLTRANSFERASE SELO, MITOCHONDRIAL"/>
    <property type="match status" value="1"/>
</dbReference>
<organism evidence="9 10">
    <name type="scientific">Falsigemmobacter faecalis</name>
    <dbReference type="NCBI Taxonomy" id="2488730"/>
    <lineage>
        <taxon>Bacteria</taxon>
        <taxon>Pseudomonadati</taxon>
        <taxon>Pseudomonadota</taxon>
        <taxon>Alphaproteobacteria</taxon>
        <taxon>Rhodobacterales</taxon>
        <taxon>Paracoccaceae</taxon>
        <taxon>Falsigemmobacter</taxon>
    </lineage>
</organism>
<keyword evidence="3 8" id="KW-0548">Nucleotidyltransferase</keyword>
<comment type="similarity">
    <text evidence="1 8">Belongs to the SELO family.</text>
</comment>
<protein>
    <recommendedName>
        <fullName evidence="8">Protein nucleotidyltransferase YdiU</fullName>
        <ecNumber evidence="8">2.7.7.-</ecNumber>
    </recommendedName>
    <alternativeName>
        <fullName evidence="8">Protein adenylyltransferase YdiU</fullName>
        <ecNumber evidence="8">2.7.7.108</ecNumber>
    </alternativeName>
    <alternativeName>
        <fullName evidence="8">Protein uridylyltransferase YdiU</fullName>
        <ecNumber evidence="8">2.7.7.-</ecNumber>
    </alternativeName>
</protein>
<evidence type="ECO:0000256" key="2">
    <source>
        <dbReference type="ARBA" id="ARBA00022679"/>
    </source>
</evidence>
<comment type="cofactor">
    <cofactor evidence="8">
        <name>Mg(2+)</name>
        <dbReference type="ChEBI" id="CHEBI:18420"/>
    </cofactor>
    <cofactor evidence="8">
        <name>Mn(2+)</name>
        <dbReference type="ChEBI" id="CHEBI:29035"/>
    </cofactor>
</comment>
<feature type="binding site" evidence="8">
    <location>
        <position position="115"/>
    </location>
    <ligand>
        <name>ATP</name>
        <dbReference type="ChEBI" id="CHEBI:30616"/>
    </ligand>
</feature>
<keyword evidence="4 8" id="KW-0479">Metal-binding</keyword>
<dbReference type="GO" id="GO:0005524">
    <property type="term" value="F:ATP binding"/>
    <property type="evidence" value="ECO:0007669"/>
    <property type="project" value="UniProtKB-UniRule"/>
</dbReference>
<evidence type="ECO:0000256" key="4">
    <source>
        <dbReference type="ARBA" id="ARBA00022723"/>
    </source>
</evidence>
<feature type="binding site" evidence="8">
    <location>
        <position position="255"/>
    </location>
    <ligand>
        <name>Mg(2+)</name>
        <dbReference type="ChEBI" id="CHEBI:18420"/>
    </ligand>
</feature>
<feature type="binding site" evidence="8">
    <location>
        <position position="128"/>
    </location>
    <ligand>
        <name>ATP</name>
        <dbReference type="ChEBI" id="CHEBI:30616"/>
    </ligand>
</feature>
<comment type="function">
    <text evidence="8">Nucleotidyltransferase involved in the post-translational modification of proteins. It can catalyze the addition of adenosine monophosphate (AMP) or uridine monophosphate (UMP) to a protein, resulting in modifications known as AMPylation and UMPylation.</text>
</comment>
<evidence type="ECO:0000256" key="6">
    <source>
        <dbReference type="ARBA" id="ARBA00022840"/>
    </source>
</evidence>
<feature type="binding site" evidence="8">
    <location>
        <position position="264"/>
    </location>
    <ligand>
        <name>Mg(2+)</name>
        <dbReference type="ChEBI" id="CHEBI:18420"/>
    </ligand>
</feature>
<evidence type="ECO:0000256" key="7">
    <source>
        <dbReference type="ARBA" id="ARBA00022842"/>
    </source>
</evidence>
<dbReference type="PANTHER" id="PTHR32057">
    <property type="entry name" value="PROTEIN ADENYLYLTRANSFERASE SELO, MITOCHONDRIAL"/>
    <property type="match status" value="1"/>
</dbReference>
<comment type="catalytic activity">
    <reaction evidence="8">
        <text>L-tyrosyl-[protein] + ATP = O-(5'-adenylyl)-L-tyrosyl-[protein] + diphosphate</text>
        <dbReference type="Rhea" id="RHEA:54288"/>
        <dbReference type="Rhea" id="RHEA-COMP:10136"/>
        <dbReference type="Rhea" id="RHEA-COMP:13846"/>
        <dbReference type="ChEBI" id="CHEBI:30616"/>
        <dbReference type="ChEBI" id="CHEBI:33019"/>
        <dbReference type="ChEBI" id="CHEBI:46858"/>
        <dbReference type="ChEBI" id="CHEBI:83624"/>
        <dbReference type="EC" id="2.7.7.108"/>
    </reaction>
</comment>
<reference evidence="9 10" key="1">
    <citation type="submission" date="2018-11" db="EMBL/GenBank/DDBJ databases">
        <title>Gemmobacter sp. nov., YIM 102744-1 draft genome.</title>
        <authorList>
            <person name="Li G."/>
            <person name="Jiang Y."/>
        </authorList>
    </citation>
    <scope>NUCLEOTIDE SEQUENCE [LARGE SCALE GENOMIC DNA]</scope>
    <source>
        <strain evidence="9 10">YIM 102744-1</strain>
    </source>
</reference>
<accession>A0A3P3DLN3</accession>
<evidence type="ECO:0000256" key="3">
    <source>
        <dbReference type="ARBA" id="ARBA00022695"/>
    </source>
</evidence>
<keyword evidence="8" id="KW-0464">Manganese</keyword>
<comment type="catalytic activity">
    <reaction evidence="8">
        <text>L-seryl-[protein] + UTP = O-(5'-uridylyl)-L-seryl-[protein] + diphosphate</text>
        <dbReference type="Rhea" id="RHEA:64604"/>
        <dbReference type="Rhea" id="RHEA-COMP:9863"/>
        <dbReference type="Rhea" id="RHEA-COMP:16635"/>
        <dbReference type="ChEBI" id="CHEBI:29999"/>
        <dbReference type="ChEBI" id="CHEBI:33019"/>
        <dbReference type="ChEBI" id="CHEBI:46398"/>
        <dbReference type="ChEBI" id="CHEBI:156051"/>
    </reaction>
</comment>
<keyword evidence="2 8" id="KW-0808">Transferase</keyword>
<dbReference type="OrthoDB" id="9776281at2"/>
<comment type="catalytic activity">
    <reaction evidence="8">
        <text>L-threonyl-[protein] + ATP = 3-O-(5'-adenylyl)-L-threonyl-[protein] + diphosphate</text>
        <dbReference type="Rhea" id="RHEA:54292"/>
        <dbReference type="Rhea" id="RHEA-COMP:11060"/>
        <dbReference type="Rhea" id="RHEA-COMP:13847"/>
        <dbReference type="ChEBI" id="CHEBI:30013"/>
        <dbReference type="ChEBI" id="CHEBI:30616"/>
        <dbReference type="ChEBI" id="CHEBI:33019"/>
        <dbReference type="ChEBI" id="CHEBI:138113"/>
        <dbReference type="EC" id="2.7.7.108"/>
    </reaction>
</comment>
<keyword evidence="5 8" id="KW-0547">Nucleotide-binding</keyword>
<evidence type="ECO:0000313" key="10">
    <source>
        <dbReference type="Proteomes" id="UP000282125"/>
    </source>
</evidence>
<proteinExistence type="inferred from homology"/>
<feature type="binding site" evidence="8">
    <location>
        <position position="94"/>
    </location>
    <ligand>
        <name>ATP</name>
        <dbReference type="ChEBI" id="CHEBI:30616"/>
    </ligand>
</feature>
<comment type="catalytic activity">
    <reaction evidence="8">
        <text>L-tyrosyl-[protein] + UTP = O-(5'-uridylyl)-L-tyrosyl-[protein] + diphosphate</text>
        <dbReference type="Rhea" id="RHEA:83887"/>
        <dbReference type="Rhea" id="RHEA-COMP:10136"/>
        <dbReference type="Rhea" id="RHEA-COMP:20238"/>
        <dbReference type="ChEBI" id="CHEBI:33019"/>
        <dbReference type="ChEBI" id="CHEBI:46398"/>
        <dbReference type="ChEBI" id="CHEBI:46858"/>
        <dbReference type="ChEBI" id="CHEBI:90602"/>
    </reaction>
</comment>
<dbReference type="GO" id="GO:0000287">
    <property type="term" value="F:magnesium ion binding"/>
    <property type="evidence" value="ECO:0007669"/>
    <property type="project" value="UniProtKB-UniRule"/>
</dbReference>
<dbReference type="Proteomes" id="UP000282125">
    <property type="component" value="Unassembled WGS sequence"/>
</dbReference>
<feature type="binding site" evidence="8">
    <location>
        <position position="264"/>
    </location>
    <ligand>
        <name>ATP</name>
        <dbReference type="ChEBI" id="CHEBI:30616"/>
    </ligand>
</feature>
<gene>
    <name evidence="8" type="primary">ydiU</name>
    <name evidence="8" type="synonym">selO</name>
    <name evidence="9" type="ORF">EG244_10645</name>
</gene>
<comment type="catalytic activity">
    <reaction evidence="8">
        <text>L-histidyl-[protein] + UTP = N(tele)-(5'-uridylyl)-L-histidyl-[protein] + diphosphate</text>
        <dbReference type="Rhea" id="RHEA:83891"/>
        <dbReference type="Rhea" id="RHEA-COMP:9745"/>
        <dbReference type="Rhea" id="RHEA-COMP:20239"/>
        <dbReference type="ChEBI" id="CHEBI:29979"/>
        <dbReference type="ChEBI" id="CHEBI:33019"/>
        <dbReference type="ChEBI" id="CHEBI:46398"/>
        <dbReference type="ChEBI" id="CHEBI:233474"/>
    </reaction>
</comment>
<feature type="active site" description="Proton acceptor" evidence="8">
    <location>
        <position position="254"/>
    </location>
</feature>
<dbReference type="AlphaFoldDB" id="A0A3P3DLN3"/>
<feature type="binding site" evidence="8">
    <location>
        <position position="185"/>
    </location>
    <ligand>
        <name>ATP</name>
        <dbReference type="ChEBI" id="CHEBI:30616"/>
    </ligand>
</feature>
<feature type="binding site" evidence="8">
    <location>
        <position position="178"/>
    </location>
    <ligand>
        <name>ATP</name>
        <dbReference type="ChEBI" id="CHEBI:30616"/>
    </ligand>
</feature>
<dbReference type="GO" id="GO:0030145">
    <property type="term" value="F:manganese ion binding"/>
    <property type="evidence" value="ECO:0007669"/>
    <property type="project" value="UniProtKB-UniRule"/>
</dbReference>
<keyword evidence="6 8" id="KW-0067">ATP-binding</keyword>
<dbReference type="NCBIfam" id="NF000658">
    <property type="entry name" value="PRK00029.1"/>
    <property type="match status" value="1"/>
</dbReference>
<dbReference type="EC" id="2.7.7.-" evidence="8"/>
<evidence type="ECO:0000256" key="1">
    <source>
        <dbReference type="ARBA" id="ARBA00009747"/>
    </source>
</evidence>
<keyword evidence="10" id="KW-1185">Reference proteome</keyword>
<name>A0A3P3DLN3_9RHOB</name>
<comment type="catalytic activity">
    <reaction evidence="8">
        <text>L-seryl-[protein] + ATP = 3-O-(5'-adenylyl)-L-seryl-[protein] + diphosphate</text>
        <dbReference type="Rhea" id="RHEA:58120"/>
        <dbReference type="Rhea" id="RHEA-COMP:9863"/>
        <dbReference type="Rhea" id="RHEA-COMP:15073"/>
        <dbReference type="ChEBI" id="CHEBI:29999"/>
        <dbReference type="ChEBI" id="CHEBI:30616"/>
        <dbReference type="ChEBI" id="CHEBI:33019"/>
        <dbReference type="ChEBI" id="CHEBI:142516"/>
        <dbReference type="EC" id="2.7.7.108"/>
    </reaction>
</comment>
<dbReference type="EMBL" id="RRAZ01000013">
    <property type="protein sequence ID" value="RRH74532.1"/>
    <property type="molecule type" value="Genomic_DNA"/>
</dbReference>
<dbReference type="GO" id="GO:0070733">
    <property type="term" value="F:AMPylase activity"/>
    <property type="evidence" value="ECO:0007669"/>
    <property type="project" value="UniProtKB-EC"/>
</dbReference>
<feature type="binding site" evidence="8">
    <location>
        <position position="92"/>
    </location>
    <ligand>
        <name>ATP</name>
        <dbReference type="ChEBI" id="CHEBI:30616"/>
    </ligand>
</feature>
<dbReference type="HAMAP" id="MF_00692">
    <property type="entry name" value="SelO"/>
    <property type="match status" value="1"/>
</dbReference>
<dbReference type="EC" id="2.7.7.108" evidence="8"/>
<feature type="binding site" evidence="8">
    <location>
        <position position="95"/>
    </location>
    <ligand>
        <name>ATP</name>
        <dbReference type="ChEBI" id="CHEBI:30616"/>
    </ligand>
</feature>
<dbReference type="Pfam" id="PF02696">
    <property type="entry name" value="SelO"/>
    <property type="match status" value="1"/>
</dbReference>
<comment type="caution">
    <text evidence="9">The sequence shown here is derived from an EMBL/GenBank/DDBJ whole genome shotgun (WGS) entry which is preliminary data.</text>
</comment>
<feature type="binding site" evidence="8">
    <location>
        <position position="127"/>
    </location>
    <ligand>
        <name>ATP</name>
        <dbReference type="ChEBI" id="CHEBI:30616"/>
    </ligand>
</feature>
<dbReference type="InterPro" id="IPR003846">
    <property type="entry name" value="SelO"/>
</dbReference>
<evidence type="ECO:0000256" key="5">
    <source>
        <dbReference type="ARBA" id="ARBA00022741"/>
    </source>
</evidence>
<evidence type="ECO:0000256" key="8">
    <source>
        <dbReference type="HAMAP-Rule" id="MF_00692"/>
    </source>
</evidence>
<evidence type="ECO:0000313" key="9">
    <source>
        <dbReference type="EMBL" id="RRH74532.1"/>
    </source>
</evidence>